<dbReference type="EMBL" id="UFVR01000004">
    <property type="protein sequence ID" value="SUX42867.1"/>
    <property type="molecule type" value="Genomic_DNA"/>
</dbReference>
<accession>A0A381F8N4</accession>
<evidence type="ECO:0000313" key="3">
    <source>
        <dbReference type="Proteomes" id="UP000254282"/>
    </source>
</evidence>
<evidence type="ECO:0008006" key="4">
    <source>
        <dbReference type="Google" id="ProtNLM"/>
    </source>
</evidence>
<sequence length="190" mass="22213">MKFIFTIGLSLLLSSNFFAQKNEKLSTKDAAIIEHFKTDYKKKNYKKFDGKILIKENLAQFDNKTVYFDKADKITTTILREGLIYPQLLTDFQMQKFLDETTDKTQKRFLKLQKDPKASFDVNNIKFSNTSELTFLTSNIKTKRFKTSVKDIRLNTTSTYLFELMNDKATKNISLEEFIKGAKLTYIDTE</sequence>
<feature type="chain" id="PRO_5017062318" description="Outer membrane lipoprotein carrier protein LolA" evidence="1">
    <location>
        <begin position="20"/>
        <end position="190"/>
    </location>
</feature>
<evidence type="ECO:0000256" key="1">
    <source>
        <dbReference type="SAM" id="SignalP"/>
    </source>
</evidence>
<gene>
    <name evidence="2" type="ORF">NCTC13532_00113</name>
</gene>
<organism evidence="2 3">
    <name type="scientific">Chryseobacterium indoltheticum</name>
    <dbReference type="NCBI Taxonomy" id="254"/>
    <lineage>
        <taxon>Bacteria</taxon>
        <taxon>Pseudomonadati</taxon>
        <taxon>Bacteroidota</taxon>
        <taxon>Flavobacteriia</taxon>
        <taxon>Flavobacteriales</taxon>
        <taxon>Weeksellaceae</taxon>
        <taxon>Chryseobacterium group</taxon>
        <taxon>Chryseobacterium</taxon>
    </lineage>
</organism>
<name>A0A381F8N4_9FLAO</name>
<protein>
    <recommendedName>
        <fullName evidence="4">Outer membrane lipoprotein carrier protein LolA</fullName>
    </recommendedName>
</protein>
<dbReference type="Proteomes" id="UP000254282">
    <property type="component" value="Unassembled WGS sequence"/>
</dbReference>
<evidence type="ECO:0000313" key="2">
    <source>
        <dbReference type="EMBL" id="SUX42867.1"/>
    </source>
</evidence>
<proteinExistence type="predicted"/>
<feature type="signal peptide" evidence="1">
    <location>
        <begin position="1"/>
        <end position="19"/>
    </location>
</feature>
<dbReference type="STRING" id="254.SAMN05421682_104280"/>
<dbReference type="AlphaFoldDB" id="A0A381F8N4"/>
<dbReference type="RefSeq" id="WP_115618821.1">
    <property type="nucleotide sequence ID" value="NZ_UFVR01000004.1"/>
</dbReference>
<reference evidence="2 3" key="1">
    <citation type="submission" date="2018-06" db="EMBL/GenBank/DDBJ databases">
        <authorList>
            <consortium name="Pathogen Informatics"/>
            <person name="Doyle S."/>
        </authorList>
    </citation>
    <scope>NUCLEOTIDE SEQUENCE [LARGE SCALE GENOMIC DNA]</scope>
    <source>
        <strain evidence="2 3">NCTC13532</strain>
    </source>
</reference>
<keyword evidence="1" id="KW-0732">Signal</keyword>